<evidence type="ECO:0000313" key="1">
    <source>
        <dbReference type="EMBL" id="SVC76257.1"/>
    </source>
</evidence>
<sequence length="54" mass="6403">MPNPTQYIEESIVDLKNGRTNGYESNTTLKMENKQVLEVDKMVELEKLKNRYRN</sequence>
<organism evidence="1">
    <name type="scientific">marine metagenome</name>
    <dbReference type="NCBI Taxonomy" id="408172"/>
    <lineage>
        <taxon>unclassified sequences</taxon>
        <taxon>metagenomes</taxon>
        <taxon>ecological metagenomes</taxon>
    </lineage>
</organism>
<dbReference type="AlphaFoldDB" id="A0A382PTR2"/>
<dbReference type="EMBL" id="UINC01109432">
    <property type="protein sequence ID" value="SVC76257.1"/>
    <property type="molecule type" value="Genomic_DNA"/>
</dbReference>
<reference evidence="1" key="1">
    <citation type="submission" date="2018-05" db="EMBL/GenBank/DDBJ databases">
        <authorList>
            <person name="Lanie J.A."/>
            <person name="Ng W.-L."/>
            <person name="Kazmierczak K.M."/>
            <person name="Andrzejewski T.M."/>
            <person name="Davidsen T.M."/>
            <person name="Wayne K.J."/>
            <person name="Tettelin H."/>
            <person name="Glass J.I."/>
            <person name="Rusch D."/>
            <person name="Podicherti R."/>
            <person name="Tsui H.-C.T."/>
            <person name="Winkler M.E."/>
        </authorList>
    </citation>
    <scope>NUCLEOTIDE SEQUENCE</scope>
</reference>
<name>A0A382PTR2_9ZZZZ</name>
<proteinExistence type="predicted"/>
<protein>
    <submittedName>
        <fullName evidence="1">Uncharacterized protein</fullName>
    </submittedName>
</protein>
<gene>
    <name evidence="1" type="ORF">METZ01_LOCUS329111</name>
</gene>
<feature type="non-terminal residue" evidence="1">
    <location>
        <position position="54"/>
    </location>
</feature>
<accession>A0A382PTR2</accession>